<evidence type="ECO:0000259" key="2">
    <source>
        <dbReference type="Pfam" id="PF14534"/>
    </source>
</evidence>
<feature type="chain" id="PRO_5047372631" evidence="1">
    <location>
        <begin position="16"/>
        <end position="155"/>
    </location>
</feature>
<dbReference type="Proteomes" id="UP001207654">
    <property type="component" value="Unassembled WGS sequence"/>
</dbReference>
<dbReference type="EMBL" id="JAPNKA010000001">
    <property type="protein sequence ID" value="MCY1076414.1"/>
    <property type="molecule type" value="Genomic_DNA"/>
</dbReference>
<name>A0ABT4A579_9BACT</name>
<reference evidence="3 4" key="1">
    <citation type="submission" date="2022-11" db="EMBL/GenBank/DDBJ databases">
        <title>Minimal conservation of predation-associated metabolite biosynthetic gene clusters underscores biosynthetic potential of Myxococcota including descriptions for ten novel species: Archangium lansinium sp. nov., Myxococcus landrumus sp. nov., Nannocystis bai.</title>
        <authorList>
            <person name="Ahearne A."/>
            <person name="Stevens C."/>
            <person name="Phillips K."/>
        </authorList>
    </citation>
    <scope>NUCLEOTIDE SEQUENCE [LARGE SCALE GENOMIC DNA]</scope>
    <source>
        <strain evidence="3 4">MIWBW</strain>
    </source>
</reference>
<evidence type="ECO:0000313" key="4">
    <source>
        <dbReference type="Proteomes" id="UP001207654"/>
    </source>
</evidence>
<evidence type="ECO:0000313" key="3">
    <source>
        <dbReference type="EMBL" id="MCY1076414.1"/>
    </source>
</evidence>
<organism evidence="3 4">
    <name type="scientific">Archangium lansingense</name>
    <dbReference type="NCBI Taxonomy" id="2995310"/>
    <lineage>
        <taxon>Bacteria</taxon>
        <taxon>Pseudomonadati</taxon>
        <taxon>Myxococcota</taxon>
        <taxon>Myxococcia</taxon>
        <taxon>Myxococcales</taxon>
        <taxon>Cystobacterineae</taxon>
        <taxon>Archangiaceae</taxon>
        <taxon>Archangium</taxon>
    </lineage>
</organism>
<feature type="signal peptide" evidence="1">
    <location>
        <begin position="1"/>
        <end position="15"/>
    </location>
</feature>
<dbReference type="InterPro" id="IPR027843">
    <property type="entry name" value="DUF4440"/>
</dbReference>
<comment type="caution">
    <text evidence="3">The sequence shown here is derived from an EMBL/GenBank/DDBJ whole genome shotgun (WGS) entry which is preliminary data.</text>
</comment>
<accession>A0ABT4A579</accession>
<gene>
    <name evidence="3" type="ORF">OV287_18215</name>
</gene>
<dbReference type="SUPFAM" id="SSF54427">
    <property type="entry name" value="NTF2-like"/>
    <property type="match status" value="1"/>
</dbReference>
<dbReference type="InterPro" id="IPR032710">
    <property type="entry name" value="NTF2-like_dom_sf"/>
</dbReference>
<dbReference type="RefSeq" id="WP_267535306.1">
    <property type="nucleotide sequence ID" value="NZ_JAPNKA010000001.1"/>
</dbReference>
<dbReference type="PROSITE" id="PS51257">
    <property type="entry name" value="PROKAR_LIPOPROTEIN"/>
    <property type="match status" value="1"/>
</dbReference>
<feature type="domain" description="DUF4440" evidence="2">
    <location>
        <begin position="36"/>
        <end position="151"/>
    </location>
</feature>
<sequence length="155" mass="17431">MNVRPLLVCALLVLAACGPRNIPGTQIPDTNDSRAILNVMERYRAALEARDAKALQGLVSKSFRDNAGTEDPSDDFTYDNLSETLPALFSRIESAKVEMDIRKVEVRTNGVATVIYYWNATWRAPSLLDKPQRDSELEQMVLQKEEGQWRIVSGF</sequence>
<keyword evidence="4" id="KW-1185">Reference proteome</keyword>
<protein>
    <submittedName>
        <fullName evidence="3">Nuclear transport factor 2 family protein</fullName>
    </submittedName>
</protein>
<proteinExistence type="predicted"/>
<dbReference type="Pfam" id="PF14534">
    <property type="entry name" value="DUF4440"/>
    <property type="match status" value="1"/>
</dbReference>
<keyword evidence="1" id="KW-0732">Signal</keyword>
<evidence type="ECO:0000256" key="1">
    <source>
        <dbReference type="SAM" id="SignalP"/>
    </source>
</evidence>
<dbReference type="Gene3D" id="3.10.450.50">
    <property type="match status" value="1"/>
</dbReference>